<dbReference type="AlphaFoldDB" id="A0A3N4Z669"/>
<dbReference type="Pfam" id="PF01408">
    <property type="entry name" value="GFO_IDH_MocA"/>
    <property type="match status" value="1"/>
</dbReference>
<dbReference type="InterPro" id="IPR050463">
    <property type="entry name" value="Gfo/Idh/MocA_oxidrdct_glycsds"/>
</dbReference>
<dbReference type="RefSeq" id="WP_246005987.1">
    <property type="nucleotide sequence ID" value="NZ_RKRA01000001.1"/>
</dbReference>
<dbReference type="Pfam" id="PF22725">
    <property type="entry name" value="GFO_IDH_MocA_C3"/>
    <property type="match status" value="1"/>
</dbReference>
<keyword evidence="2" id="KW-0520">NAD</keyword>
<keyword evidence="6" id="KW-1185">Reference proteome</keyword>
<name>A0A3N4Z669_9MICO</name>
<sequence length="406" mass="42761">MPRTLLATAFPCCGVELADAAQVLDAKVASLELSGRASSRGYGRSMTVPGPSPEPALAAARPAAATTTAPPAHRPPLTAVRWGIVGVGDVTERKSGPGLQRAERSSLVGVMRRDGAKAADYARRHGVPRWYDDADALIADPEVDAVYVATPPDSHRDYVLRVAAAGKPVYVEKPMARTAAECEEMIAACDDAGVPLFVAFYRRAMPRFVTVGRLLADGAIGTVRAVRVLGTSPGEAWEPQHLPWRVRPEISGGGLFVDLASHTLDLLDHLLGPLSSVSGAASNQAGRHHAEDTVTAAFTLGDGIQGSGLWCYAAGERRDEVEILGTAGSLTFSSFGTEPLLVRTADGERSVAAPYPDVVQQPLIQAVVDELTGRGRAPSTGRSALRTARAVDAVLATYRAERGITF</sequence>
<dbReference type="GO" id="GO:0016491">
    <property type="term" value="F:oxidoreductase activity"/>
    <property type="evidence" value="ECO:0007669"/>
    <property type="project" value="UniProtKB-KW"/>
</dbReference>
<accession>A0A3N4Z669</accession>
<dbReference type="Proteomes" id="UP000280726">
    <property type="component" value="Unassembled WGS sequence"/>
</dbReference>
<keyword evidence="1" id="KW-0560">Oxidoreductase</keyword>
<dbReference type="Gene3D" id="3.30.360.10">
    <property type="entry name" value="Dihydrodipicolinate Reductase, domain 2"/>
    <property type="match status" value="1"/>
</dbReference>
<proteinExistence type="predicted"/>
<comment type="caution">
    <text evidence="5">The sequence shown here is derived from an EMBL/GenBank/DDBJ whole genome shotgun (WGS) entry which is preliminary data.</text>
</comment>
<dbReference type="SUPFAM" id="SSF55347">
    <property type="entry name" value="Glyceraldehyde-3-phosphate dehydrogenase-like, C-terminal domain"/>
    <property type="match status" value="1"/>
</dbReference>
<reference evidence="5 6" key="1">
    <citation type="submission" date="2018-11" db="EMBL/GenBank/DDBJ databases">
        <title>Sequencing the genomes of 1000 actinobacteria strains.</title>
        <authorList>
            <person name="Klenk H.-P."/>
        </authorList>
    </citation>
    <scope>NUCLEOTIDE SEQUENCE [LARGE SCALE GENOMIC DNA]</scope>
    <source>
        <strain evidence="5 6">DSM 14418</strain>
    </source>
</reference>
<dbReference type="SUPFAM" id="SSF51735">
    <property type="entry name" value="NAD(P)-binding Rossmann-fold domains"/>
    <property type="match status" value="1"/>
</dbReference>
<dbReference type="GO" id="GO:0000166">
    <property type="term" value="F:nucleotide binding"/>
    <property type="evidence" value="ECO:0007669"/>
    <property type="project" value="InterPro"/>
</dbReference>
<dbReference type="InterPro" id="IPR036291">
    <property type="entry name" value="NAD(P)-bd_dom_sf"/>
</dbReference>
<evidence type="ECO:0000259" key="4">
    <source>
        <dbReference type="Pfam" id="PF22725"/>
    </source>
</evidence>
<dbReference type="InterPro" id="IPR055170">
    <property type="entry name" value="GFO_IDH_MocA-like_dom"/>
</dbReference>
<evidence type="ECO:0000256" key="2">
    <source>
        <dbReference type="ARBA" id="ARBA00023027"/>
    </source>
</evidence>
<dbReference type="PANTHER" id="PTHR43818:SF11">
    <property type="entry name" value="BCDNA.GH03377"/>
    <property type="match status" value="1"/>
</dbReference>
<organism evidence="5 6">
    <name type="scientific">Georgenia muralis</name>
    <dbReference type="NCBI Taxonomy" id="154117"/>
    <lineage>
        <taxon>Bacteria</taxon>
        <taxon>Bacillati</taxon>
        <taxon>Actinomycetota</taxon>
        <taxon>Actinomycetes</taxon>
        <taxon>Micrococcales</taxon>
        <taxon>Bogoriellaceae</taxon>
        <taxon>Georgenia</taxon>
    </lineage>
</organism>
<dbReference type="InterPro" id="IPR000683">
    <property type="entry name" value="Gfo/Idh/MocA-like_OxRdtase_N"/>
</dbReference>
<gene>
    <name evidence="5" type="ORF">EDD32_1088</name>
</gene>
<feature type="domain" description="GFO/IDH/MocA-like oxidoreductase" evidence="4">
    <location>
        <begin position="208"/>
        <end position="330"/>
    </location>
</feature>
<evidence type="ECO:0000313" key="5">
    <source>
        <dbReference type="EMBL" id="RPF26640.1"/>
    </source>
</evidence>
<evidence type="ECO:0000256" key="1">
    <source>
        <dbReference type="ARBA" id="ARBA00023002"/>
    </source>
</evidence>
<dbReference type="PANTHER" id="PTHR43818">
    <property type="entry name" value="BCDNA.GH03377"/>
    <property type="match status" value="1"/>
</dbReference>
<dbReference type="Gene3D" id="3.40.50.720">
    <property type="entry name" value="NAD(P)-binding Rossmann-like Domain"/>
    <property type="match status" value="1"/>
</dbReference>
<evidence type="ECO:0000313" key="6">
    <source>
        <dbReference type="Proteomes" id="UP000280726"/>
    </source>
</evidence>
<protein>
    <submittedName>
        <fullName evidence="5">Putative dehydrogenase</fullName>
    </submittedName>
</protein>
<dbReference type="EMBL" id="RKRA01000001">
    <property type="protein sequence ID" value="RPF26640.1"/>
    <property type="molecule type" value="Genomic_DNA"/>
</dbReference>
<feature type="domain" description="Gfo/Idh/MocA-like oxidoreductase N-terminal" evidence="3">
    <location>
        <begin position="80"/>
        <end position="200"/>
    </location>
</feature>
<evidence type="ECO:0000259" key="3">
    <source>
        <dbReference type="Pfam" id="PF01408"/>
    </source>
</evidence>